<comment type="caution">
    <text evidence="1">The sequence shown here is derived from an EMBL/GenBank/DDBJ whole genome shotgun (WGS) entry which is preliminary data.</text>
</comment>
<sequence length="94" mass="10686">MYTSISGEKVVRGLQEILEREEDIVEAERIVNMIDQPDNKDNIFYSKRQYLRPNIWTTDGFSTFTYFGKCVNGQVGYGIGELITATKSAHAIFG</sequence>
<organism evidence="1 2">
    <name type="scientific">Protopolystoma xenopodis</name>
    <dbReference type="NCBI Taxonomy" id="117903"/>
    <lineage>
        <taxon>Eukaryota</taxon>
        <taxon>Metazoa</taxon>
        <taxon>Spiralia</taxon>
        <taxon>Lophotrochozoa</taxon>
        <taxon>Platyhelminthes</taxon>
        <taxon>Monogenea</taxon>
        <taxon>Polyopisthocotylea</taxon>
        <taxon>Polystomatidea</taxon>
        <taxon>Polystomatidae</taxon>
        <taxon>Protopolystoma</taxon>
    </lineage>
</organism>
<dbReference type="EMBL" id="CAAALY010014962">
    <property type="protein sequence ID" value="VEL12505.1"/>
    <property type="molecule type" value="Genomic_DNA"/>
</dbReference>
<reference evidence="1" key="1">
    <citation type="submission" date="2018-11" db="EMBL/GenBank/DDBJ databases">
        <authorList>
            <consortium name="Pathogen Informatics"/>
        </authorList>
    </citation>
    <scope>NUCLEOTIDE SEQUENCE</scope>
</reference>
<name>A0A448WID3_9PLAT</name>
<accession>A0A448WID3</accession>
<keyword evidence="2" id="KW-1185">Reference proteome</keyword>
<dbReference type="AlphaFoldDB" id="A0A448WID3"/>
<evidence type="ECO:0000313" key="2">
    <source>
        <dbReference type="Proteomes" id="UP000784294"/>
    </source>
</evidence>
<proteinExistence type="predicted"/>
<evidence type="ECO:0000313" key="1">
    <source>
        <dbReference type="EMBL" id="VEL12505.1"/>
    </source>
</evidence>
<gene>
    <name evidence="1" type="ORF">PXEA_LOCUS5945</name>
</gene>
<dbReference type="Proteomes" id="UP000784294">
    <property type="component" value="Unassembled WGS sequence"/>
</dbReference>
<protein>
    <submittedName>
        <fullName evidence="1">Uncharacterized protein</fullName>
    </submittedName>
</protein>